<dbReference type="SUPFAM" id="SSF56235">
    <property type="entry name" value="N-terminal nucleophile aminohydrolases (Ntn hydrolases)"/>
    <property type="match status" value="1"/>
</dbReference>
<dbReference type="GO" id="GO:0103068">
    <property type="term" value="F:leukotriene C4 gamma-glutamyl transferase activity"/>
    <property type="evidence" value="ECO:0007669"/>
    <property type="project" value="UniProtKB-EC"/>
</dbReference>
<feature type="binding site" evidence="2">
    <location>
        <position position="457"/>
    </location>
    <ligand>
        <name>L-glutamate</name>
        <dbReference type="ChEBI" id="CHEBI:29985"/>
    </ligand>
</feature>
<comment type="catalytic activity">
    <reaction evidence="3">
        <text>an S-substituted glutathione + H2O = an S-substituted L-cysteinylglycine + L-glutamate</text>
        <dbReference type="Rhea" id="RHEA:59468"/>
        <dbReference type="ChEBI" id="CHEBI:15377"/>
        <dbReference type="ChEBI" id="CHEBI:29985"/>
        <dbReference type="ChEBI" id="CHEBI:90779"/>
        <dbReference type="ChEBI" id="CHEBI:143103"/>
        <dbReference type="EC" id="3.4.19.13"/>
    </reaction>
</comment>
<evidence type="ECO:0000256" key="2">
    <source>
        <dbReference type="PIRSR" id="PIRSR600101-2"/>
    </source>
</evidence>
<feature type="active site" description="Nucleophile" evidence="1">
    <location>
        <position position="364"/>
    </location>
</feature>
<dbReference type="EC" id="3.4.19.13" evidence="3"/>
<dbReference type="Pfam" id="PF01019">
    <property type="entry name" value="G_glu_transpept"/>
    <property type="match status" value="1"/>
</dbReference>
<feature type="binding site" evidence="2">
    <location>
        <position position="406"/>
    </location>
    <ligand>
        <name>L-glutamate</name>
        <dbReference type="ChEBI" id="CHEBI:29985"/>
    </ligand>
</feature>
<feature type="binding site" evidence="2">
    <location>
        <begin position="382"/>
        <end position="384"/>
    </location>
    <ligand>
        <name>L-glutamate</name>
        <dbReference type="ChEBI" id="CHEBI:29985"/>
    </ligand>
</feature>
<comment type="function">
    <text evidence="3">Cleaves the gamma-glutamyl peptide bond of glutathione and glutathione conjugates.</text>
</comment>
<protein>
    <recommendedName>
        <fullName evidence="3">Glutathione hydrolase</fullName>
        <ecNumber evidence="3">2.3.2.2</ecNumber>
        <ecNumber evidence="3">3.4.19.13</ecNumber>
    </recommendedName>
    <alternativeName>
        <fullName evidence="3">Gamma-glutamyltransferase</fullName>
    </alternativeName>
    <alternativeName>
        <fullName evidence="3">Gamma-glutamyltranspeptidase</fullName>
    </alternativeName>
</protein>
<reference evidence="4" key="1">
    <citation type="submission" date="2011-03" db="EMBL/GenBank/DDBJ databases">
        <title>The Genome Sequence of Nematocida sp1 strain ERTm2.</title>
        <authorList>
            <consortium name="The Broad Institute Genome Sequencing Platform"/>
            <consortium name="The Broad Institute Genome Sequencing Center for Infectious Disease"/>
            <person name="Cuomo C."/>
            <person name="Troemel E."/>
            <person name="Young S.K."/>
            <person name="Zeng Q."/>
            <person name="Gargeya S."/>
            <person name="Fitzgerald M."/>
            <person name="Haas B."/>
            <person name="Abouelleil A."/>
            <person name="Alvarado L."/>
            <person name="Arachchi H.M."/>
            <person name="Berlin A."/>
            <person name="Brown A."/>
            <person name="Chapman S.B."/>
            <person name="Chen Z."/>
            <person name="Dunbar C."/>
            <person name="Freedman E."/>
            <person name="Gearin G."/>
            <person name="Gellesch M."/>
            <person name="Goldberg J."/>
            <person name="Griggs A."/>
            <person name="Gujja S."/>
            <person name="Heilman E.R."/>
            <person name="Heiman D."/>
            <person name="Howarth C."/>
            <person name="Larson L."/>
            <person name="Lui A."/>
            <person name="MacDonald P.J.P."/>
            <person name="Mehta T."/>
            <person name="Montmayeur A."/>
            <person name="Murphy C."/>
            <person name="Neiman D."/>
            <person name="Pearson M."/>
            <person name="Priest M."/>
            <person name="Roberts A."/>
            <person name="Saif S."/>
            <person name="Shea T."/>
            <person name="Shenoy N."/>
            <person name="Sisk P."/>
            <person name="Stolte C."/>
            <person name="Sykes S."/>
            <person name="White J."/>
            <person name="Yandava C."/>
            <person name="Wortman J."/>
            <person name="Nusbaum C."/>
            <person name="Birren B."/>
        </authorList>
    </citation>
    <scope>NUCLEOTIDE SEQUENCE</scope>
    <source>
        <strain evidence="4">ERTm2</strain>
    </source>
</reference>
<name>H8ZFQ6_NEMA1</name>
<sequence>MKWKGVKGKIFQTGVFYIYFSLFMSGYLGKYTLPVVTSDLKLAAECGYKIMEKGGNAVDAAVTTAIAVGAMNAFASGLGGGGFLLVKIPGGKCFEYNFRERAPASANANNYKNKEDSSAGRKSIAVPSELMGLIAVHTDFGILPWKDLFPEIIKILDDGFLVPRVLAQKLKEFQGKILNDRGLYEAYTRNGKILQENDLLQRRNLARTLKEISRDPSSFFTGEISKSLLEFINSEGTVILPEELSQQQVTRKEVFPEIVNKTEIYTTTLPTTGYMLRLAAYILEHIKTTSTPSEELLQSYLIRIYNELYSIRTELEDLQDEQANTNSLQIHLQNRTAADTLLQSIIGSSPFSPNKNSVVEDHGTTHINIIDKDGMIVALTSTINQYWGSGLMDPVTGIILNNQIDDFTFSDFATYSGIKLTGSTVNQIKPYKQPLSSAMPSIIKRDNDLYIIGGSGGIRIPTAVISTLARIFLCDDPIDKAIDTPRLHYQGGRTIKVEGKYTSPLPKMGVNWLVLRDDEDTISSCVHIIKYNIKDKSVTAKADRRKDAAVVGREYSSIDKLESEKKKEFVSFSYRFDFSGNLFKAITDM</sequence>
<feature type="binding site" evidence="2">
    <location>
        <position position="99"/>
    </location>
    <ligand>
        <name>L-glutamate</name>
        <dbReference type="ChEBI" id="CHEBI:29985"/>
    </ligand>
</feature>
<dbReference type="AlphaFoldDB" id="H8ZFQ6"/>
<dbReference type="PRINTS" id="PR01210">
    <property type="entry name" value="GGTRANSPTASE"/>
</dbReference>
<evidence type="ECO:0000256" key="3">
    <source>
        <dbReference type="RuleBase" id="RU368068"/>
    </source>
</evidence>
<dbReference type="Gene3D" id="3.60.20.40">
    <property type="match status" value="1"/>
</dbReference>
<dbReference type="InterPro" id="IPR043137">
    <property type="entry name" value="GGT_ssub_C"/>
</dbReference>
<dbReference type="PANTHER" id="PTHR11686">
    <property type="entry name" value="GAMMA GLUTAMYL TRANSPEPTIDASE"/>
    <property type="match status" value="1"/>
</dbReference>
<dbReference type="GO" id="GO:0006751">
    <property type="term" value="P:glutathione catabolic process"/>
    <property type="evidence" value="ECO:0007669"/>
    <property type="project" value="UniProtKB-UniRule"/>
</dbReference>
<comment type="catalytic activity">
    <reaction evidence="3">
        <text>an N-terminal (5-L-glutamyl)-[peptide] + an alpha-amino acid = 5-L-glutamyl amino acid + an N-terminal L-alpha-aminoacyl-[peptide]</text>
        <dbReference type="Rhea" id="RHEA:23904"/>
        <dbReference type="Rhea" id="RHEA-COMP:9780"/>
        <dbReference type="Rhea" id="RHEA-COMP:9795"/>
        <dbReference type="ChEBI" id="CHEBI:77644"/>
        <dbReference type="ChEBI" id="CHEBI:78597"/>
        <dbReference type="ChEBI" id="CHEBI:78599"/>
        <dbReference type="ChEBI" id="CHEBI:78608"/>
        <dbReference type="EC" id="2.3.2.2"/>
    </reaction>
</comment>
<dbReference type="EC" id="2.3.2.2" evidence="3"/>
<dbReference type="GO" id="GO:0005886">
    <property type="term" value="C:plasma membrane"/>
    <property type="evidence" value="ECO:0007669"/>
    <property type="project" value="TreeGrafter"/>
</dbReference>
<dbReference type="InterPro" id="IPR029055">
    <property type="entry name" value="Ntn_hydrolases_N"/>
</dbReference>
<dbReference type="EMBL" id="JH604640">
    <property type="protein sequence ID" value="EHY64617.1"/>
    <property type="molecule type" value="Genomic_DNA"/>
</dbReference>
<comment type="pathway">
    <text evidence="3">Sulfur metabolism; glutathione metabolism.</text>
</comment>
<dbReference type="STRING" id="944018.H8ZFQ6"/>
<dbReference type="HOGENOM" id="CLU_014813_4_0_1"/>
<gene>
    <name evidence="4" type="ORF">NERG_02427</name>
</gene>
<dbReference type="Proteomes" id="UP000005622">
    <property type="component" value="Unassembled WGS sequence"/>
</dbReference>
<dbReference type="GO" id="GO:0036374">
    <property type="term" value="F:glutathione hydrolase activity"/>
    <property type="evidence" value="ECO:0007669"/>
    <property type="project" value="UniProtKB-UniRule"/>
</dbReference>
<keyword evidence="3" id="KW-0808">Transferase</keyword>
<dbReference type="PANTHER" id="PTHR11686:SF54">
    <property type="entry name" value="GLUTATHIONE HYDROLASE 7"/>
    <property type="match status" value="1"/>
</dbReference>
<evidence type="ECO:0000256" key="1">
    <source>
        <dbReference type="PIRSR" id="PIRSR600101-1"/>
    </source>
</evidence>
<comment type="catalytic activity">
    <reaction evidence="3">
        <text>glutathione + H2O = L-cysteinylglycine + L-glutamate</text>
        <dbReference type="Rhea" id="RHEA:28807"/>
        <dbReference type="ChEBI" id="CHEBI:15377"/>
        <dbReference type="ChEBI" id="CHEBI:29985"/>
        <dbReference type="ChEBI" id="CHEBI:57925"/>
        <dbReference type="ChEBI" id="CHEBI:61694"/>
        <dbReference type="EC" id="3.4.19.13"/>
    </reaction>
</comment>
<keyword evidence="3" id="KW-0012">Acyltransferase</keyword>
<proteinExistence type="predicted"/>
<dbReference type="UniPathway" id="UPA00204"/>
<dbReference type="InterPro" id="IPR000101">
    <property type="entry name" value="GGT_peptidase"/>
</dbReference>
<feature type="binding site" evidence="2">
    <location>
        <begin position="436"/>
        <end position="437"/>
    </location>
    <ligand>
        <name>L-glutamate</name>
        <dbReference type="ChEBI" id="CHEBI:29985"/>
    </ligand>
</feature>
<organism evidence="4">
    <name type="scientific">Nematocida ausubeli (strain ATCC PRA-371 / ERTm2)</name>
    <name type="common">Nematode killer fungus</name>
    <dbReference type="NCBI Taxonomy" id="1913371"/>
    <lineage>
        <taxon>Eukaryota</taxon>
        <taxon>Fungi</taxon>
        <taxon>Fungi incertae sedis</taxon>
        <taxon>Microsporidia</taxon>
        <taxon>Nematocida</taxon>
    </lineage>
</organism>
<accession>H8ZFQ6</accession>
<keyword evidence="3" id="KW-0378">Hydrolase</keyword>
<evidence type="ECO:0000313" key="4">
    <source>
        <dbReference type="EMBL" id="EHY64617.1"/>
    </source>
</evidence>